<dbReference type="Pfam" id="PF13180">
    <property type="entry name" value="PDZ_2"/>
    <property type="match status" value="1"/>
</dbReference>
<dbReference type="InterPro" id="IPR036034">
    <property type="entry name" value="PDZ_sf"/>
</dbReference>
<dbReference type="Gene3D" id="2.160.20.10">
    <property type="entry name" value="Single-stranded right-handed beta-helix, Pectin lyase-like"/>
    <property type="match status" value="2"/>
</dbReference>
<dbReference type="InterPro" id="IPR012334">
    <property type="entry name" value="Pectin_lyas_fold"/>
</dbReference>
<dbReference type="STRING" id="47678.ERS852494_02017"/>
<dbReference type="Gene3D" id="2.30.42.10">
    <property type="match status" value="1"/>
</dbReference>
<dbReference type="PANTHER" id="PTHR36453">
    <property type="entry name" value="SECRETED PROTEIN-RELATED"/>
    <property type="match status" value="1"/>
</dbReference>
<dbReference type="AlphaFoldDB" id="A0A174MF38"/>
<sequence length="787" mass="88973">MKTQRIKTLLLFLSMIPFIGIYAQSIYYVSPHASSGGDGSQSAPFHSIHEAVEKARKDQNSTTIYLREGKYVLDKPLMLTSDDGNDSKELIIKNYPGEKTVLSSGIVLDLKWEKYKNGIMRAVVKGSPVMDMLFVNGELKSMARYPNYDEKAVRFNGTSALATAPERVKKWKYPEGGYLHAMHKHDWGDFHYRITGKNEKGELQLEGGWQNNRPMGIHNENRMVENIFEELDAPGEWYYDKKEGWLYYYPLPDEKINELTFETPQLKNLIEFAGTSSEPVKNITIQGIELTQTIRTFMEQYEPLLRSDWTIYRGGTVVFRGTEKCALRDCYIHNVGGNGVFFDKYNRYSAVTGSYLTSIGASAICFVGDVAGVRSPSFRYGKFVPLDKMDYTKGPQNDNHPAYCEVSDNLICTIGLFEKQITGVELSMCRNITVSHNSIYNTPRAGINISEGTWGGHIIEYNDIFNTVKETGDHGTINSWGRDRFWHPNYNIMTQITNEKPALILADVVEPIIIRHNRLRCDRGWDIDLDDGSSNYQIYNNLCLNGGIKLREGFYRTVENNIIVNNTLHPHLWFKNSGDVFSRNIVMTKYKPISVRGWGREVDYNIFADSLAYLAARQLGGDAHSIVTTVKFMDAAKGNFNVADDSEVVTKGGFRNFPMNNFGVLSSRLKRLAASPVMPVPLVAGHATDTKTMFWKGVTFKNLDTLEERSATGMDTERGVYVVSVDVLGSNQVRDFIASNDVILSVNGKPVNNLDDMEEALKHVDTSKKAELVIFRNQKEHKVVIPL</sequence>
<dbReference type="InterPro" id="IPR011050">
    <property type="entry name" value="Pectin_lyase_fold/virulence"/>
</dbReference>
<name>A0A174MF38_9BACE</name>
<dbReference type="RefSeq" id="WP_055171660.1">
    <property type="nucleotide sequence ID" value="NZ_CZAI01000004.1"/>
</dbReference>
<dbReference type="SUPFAM" id="SSF50156">
    <property type="entry name" value="PDZ domain-like"/>
    <property type="match status" value="1"/>
</dbReference>
<dbReference type="InterPro" id="IPR006626">
    <property type="entry name" value="PbH1"/>
</dbReference>
<dbReference type="SMART" id="SM00710">
    <property type="entry name" value="PbH1"/>
    <property type="match status" value="3"/>
</dbReference>
<evidence type="ECO:0000313" key="2">
    <source>
        <dbReference type="EMBL" id="CUP33986.1"/>
    </source>
</evidence>
<accession>A0A174MF38</accession>
<dbReference type="InterPro" id="IPR001478">
    <property type="entry name" value="PDZ"/>
</dbReference>
<dbReference type="EMBL" id="CZAI01000004">
    <property type="protein sequence ID" value="CUP33986.1"/>
    <property type="molecule type" value="Genomic_DNA"/>
</dbReference>
<dbReference type="SUPFAM" id="SSF51126">
    <property type="entry name" value="Pectin lyase-like"/>
    <property type="match status" value="1"/>
</dbReference>
<evidence type="ECO:0000259" key="1">
    <source>
        <dbReference type="Pfam" id="PF13180"/>
    </source>
</evidence>
<gene>
    <name evidence="2" type="ORF">ERS852494_02017</name>
</gene>
<evidence type="ECO:0000313" key="3">
    <source>
        <dbReference type="Proteomes" id="UP000095657"/>
    </source>
</evidence>
<dbReference type="PANTHER" id="PTHR36453:SF1">
    <property type="entry name" value="RIGHT HANDED BETA HELIX DOMAIN-CONTAINING PROTEIN"/>
    <property type="match status" value="1"/>
</dbReference>
<organism evidence="2 3">
    <name type="scientific">Bacteroides caccae</name>
    <dbReference type="NCBI Taxonomy" id="47678"/>
    <lineage>
        <taxon>Bacteria</taxon>
        <taxon>Pseudomonadati</taxon>
        <taxon>Bacteroidota</taxon>
        <taxon>Bacteroidia</taxon>
        <taxon>Bacteroidales</taxon>
        <taxon>Bacteroidaceae</taxon>
        <taxon>Bacteroides</taxon>
    </lineage>
</organism>
<proteinExistence type="predicted"/>
<dbReference type="Proteomes" id="UP000095657">
    <property type="component" value="Unassembled WGS sequence"/>
</dbReference>
<reference evidence="2 3" key="1">
    <citation type="submission" date="2015-09" db="EMBL/GenBank/DDBJ databases">
        <authorList>
            <consortium name="Pathogen Informatics"/>
        </authorList>
    </citation>
    <scope>NUCLEOTIDE SEQUENCE [LARGE SCALE GENOMIC DNA]</scope>
    <source>
        <strain evidence="2 3">2789STDY5834880</strain>
    </source>
</reference>
<feature type="domain" description="PDZ" evidence="1">
    <location>
        <begin position="697"/>
        <end position="786"/>
    </location>
</feature>
<protein>
    <submittedName>
        <fullName evidence="2">Predicted secreted protein containing a PDZ domain</fullName>
    </submittedName>
</protein>